<organism evidence="10 11">
    <name type="scientific">Megaselia scalaris</name>
    <name type="common">Humpbacked fly</name>
    <name type="synonym">Phora scalaris</name>
    <dbReference type="NCBI Taxonomy" id="36166"/>
    <lineage>
        <taxon>Eukaryota</taxon>
        <taxon>Metazoa</taxon>
        <taxon>Ecdysozoa</taxon>
        <taxon>Arthropoda</taxon>
        <taxon>Hexapoda</taxon>
        <taxon>Insecta</taxon>
        <taxon>Pterygota</taxon>
        <taxon>Neoptera</taxon>
        <taxon>Endopterygota</taxon>
        <taxon>Diptera</taxon>
        <taxon>Brachycera</taxon>
        <taxon>Muscomorpha</taxon>
        <taxon>Platypezoidea</taxon>
        <taxon>Phoridae</taxon>
        <taxon>Megaseliini</taxon>
        <taxon>Megaselia</taxon>
    </lineage>
</organism>
<comment type="function">
    <text evidence="8 9">Component of the signal peptidase complex (SPC) which catalyzes the cleavage of N-terminal signal sequences from nascent proteins as they are translocated into the lumen of the endoplasmic reticulum. Enhances the enzymatic activity of SPC and facilitates the interactions between different components of the translocation site.</text>
</comment>
<reference evidence="11" key="1">
    <citation type="submission" date="2013-02" db="EMBL/GenBank/DDBJ databases">
        <authorList>
            <person name="Hughes D."/>
        </authorList>
    </citation>
    <scope>NUCLEOTIDE SEQUENCE</scope>
    <source>
        <strain>Durham</strain>
        <strain evidence="11">NC isolate 2 -- Noor lab</strain>
    </source>
</reference>
<dbReference type="PANTHER" id="PTHR13085">
    <property type="entry name" value="MICROSOMAL SIGNAL PEPTIDASE 25 KDA SUBUNIT"/>
    <property type="match status" value="1"/>
</dbReference>
<evidence type="ECO:0000256" key="7">
    <source>
        <dbReference type="ARBA" id="ARBA00023136"/>
    </source>
</evidence>
<keyword evidence="7 9" id="KW-0472">Membrane</keyword>
<feature type="transmembrane region" description="Helical" evidence="9">
    <location>
        <begin position="31"/>
        <end position="49"/>
    </location>
</feature>
<evidence type="ECO:0000256" key="5">
    <source>
        <dbReference type="ARBA" id="ARBA00022824"/>
    </source>
</evidence>
<dbReference type="PANTHER" id="PTHR13085:SF0">
    <property type="entry name" value="SIGNAL PEPTIDASE COMPLEX SUBUNIT 2"/>
    <property type="match status" value="1"/>
</dbReference>
<keyword evidence="11" id="KW-1185">Reference proteome</keyword>
<evidence type="ECO:0000256" key="2">
    <source>
        <dbReference type="ARBA" id="ARBA00007324"/>
    </source>
</evidence>
<comment type="similarity">
    <text evidence="2 9">Belongs to the SPCS2 family.</text>
</comment>
<dbReference type="HOGENOM" id="CLU_2378727_0_0_1"/>
<evidence type="ECO:0000256" key="1">
    <source>
        <dbReference type="ARBA" id="ARBA00004477"/>
    </source>
</evidence>
<dbReference type="GO" id="GO:0005787">
    <property type="term" value="C:signal peptidase complex"/>
    <property type="evidence" value="ECO:0007669"/>
    <property type="project" value="UniProtKB-UniRule"/>
</dbReference>
<comment type="subcellular location">
    <subcellularLocation>
        <location evidence="1 9">Endoplasmic reticulum membrane</location>
        <topology evidence="1 9">Multi-pass membrane protein</topology>
    </subcellularLocation>
</comment>
<name>T1GK79_MEGSC</name>
<evidence type="ECO:0000256" key="4">
    <source>
        <dbReference type="ARBA" id="ARBA00022692"/>
    </source>
</evidence>
<proteinExistence type="inferred from homology"/>
<dbReference type="GO" id="GO:0008233">
    <property type="term" value="F:peptidase activity"/>
    <property type="evidence" value="ECO:0007669"/>
    <property type="project" value="UniProtKB-UniRule"/>
</dbReference>
<keyword evidence="4 9" id="KW-0812">Transmembrane</keyword>
<dbReference type="Pfam" id="PF06703">
    <property type="entry name" value="SPC25"/>
    <property type="match status" value="1"/>
</dbReference>
<protein>
    <recommendedName>
        <fullName evidence="3 9">Signal peptidase complex subunit 2</fullName>
    </recommendedName>
</protein>
<dbReference type="InterPro" id="IPR009582">
    <property type="entry name" value="Spc2/SPCS2"/>
</dbReference>
<dbReference type="GO" id="GO:0006465">
    <property type="term" value="P:signal peptide processing"/>
    <property type="evidence" value="ECO:0007669"/>
    <property type="project" value="UniProtKB-UniRule"/>
</dbReference>
<dbReference type="Proteomes" id="UP000015102">
    <property type="component" value="Unassembled WGS sequence"/>
</dbReference>
<dbReference type="OMA" id="FYHPFPE"/>
<evidence type="ECO:0000313" key="10">
    <source>
        <dbReference type="EnsemblMetazoa" id="MESCA003897-PA"/>
    </source>
</evidence>
<dbReference type="EnsemblMetazoa" id="MESCA003897-RA">
    <property type="protein sequence ID" value="MESCA003897-PA"/>
    <property type="gene ID" value="MESCA003897"/>
</dbReference>
<evidence type="ECO:0000256" key="3">
    <source>
        <dbReference type="ARBA" id="ARBA00017057"/>
    </source>
</evidence>
<evidence type="ECO:0000313" key="11">
    <source>
        <dbReference type="Proteomes" id="UP000015102"/>
    </source>
</evidence>
<reference evidence="10" key="2">
    <citation type="submission" date="2015-06" db="UniProtKB">
        <authorList>
            <consortium name="EnsemblMetazoa"/>
        </authorList>
    </citation>
    <scope>IDENTIFICATION</scope>
</reference>
<keyword evidence="5 9" id="KW-0256">Endoplasmic reticulum</keyword>
<evidence type="ECO:0000256" key="6">
    <source>
        <dbReference type="ARBA" id="ARBA00022989"/>
    </source>
</evidence>
<dbReference type="STRING" id="36166.T1GK79"/>
<sequence>MSGKDKQVEKPIKNNEKPNVEDEEQFGLIDGRLAICSLAVGIAGVALGYDFYHPFPESKTCLIICVISYFILMGVLTLYTQYREKGIFAVAIDKS</sequence>
<dbReference type="EMBL" id="CAQQ02142278">
    <property type="status" value="NOT_ANNOTATED_CDS"/>
    <property type="molecule type" value="Genomic_DNA"/>
</dbReference>
<accession>T1GK79</accession>
<keyword evidence="6 9" id="KW-1133">Transmembrane helix</keyword>
<dbReference type="GO" id="GO:0045047">
    <property type="term" value="P:protein targeting to ER"/>
    <property type="evidence" value="ECO:0007669"/>
    <property type="project" value="TreeGrafter"/>
</dbReference>
<evidence type="ECO:0000256" key="8">
    <source>
        <dbReference type="ARBA" id="ARBA00045608"/>
    </source>
</evidence>
<dbReference type="AlphaFoldDB" id="T1GK79"/>
<feature type="transmembrane region" description="Helical" evidence="9">
    <location>
        <begin position="61"/>
        <end position="79"/>
    </location>
</feature>
<evidence type="ECO:0000256" key="9">
    <source>
        <dbReference type="RuleBase" id="RU368033"/>
    </source>
</evidence>